<dbReference type="GO" id="GO:0005811">
    <property type="term" value="C:lipid droplet"/>
    <property type="evidence" value="ECO:0007669"/>
    <property type="project" value="TreeGrafter"/>
</dbReference>
<proteinExistence type="inferred from homology"/>
<gene>
    <name evidence="13" type="ORF">CTOB1V02_LOCUS7314</name>
</gene>
<evidence type="ECO:0000256" key="5">
    <source>
        <dbReference type="ARBA" id="ARBA00022989"/>
    </source>
</evidence>
<dbReference type="PANTHER" id="PTHR24322">
    <property type="entry name" value="PKSB"/>
    <property type="match status" value="1"/>
</dbReference>
<keyword evidence="3" id="KW-0812">Transmembrane</keyword>
<evidence type="ECO:0000256" key="7">
    <source>
        <dbReference type="ARBA" id="ARBA00023098"/>
    </source>
</evidence>
<dbReference type="AlphaFoldDB" id="A0A7R8WED2"/>
<evidence type="ECO:0000256" key="4">
    <source>
        <dbReference type="ARBA" id="ARBA00022857"/>
    </source>
</evidence>
<keyword evidence="7" id="KW-0443">Lipid metabolism</keyword>
<dbReference type="SUPFAM" id="SSF51735">
    <property type="entry name" value="NAD(P)-binding Rossmann-fold domains"/>
    <property type="match status" value="1"/>
</dbReference>
<protein>
    <recommendedName>
        <fullName evidence="10">Short-chain dehydrogenase/reductase 3</fullName>
    </recommendedName>
    <alternativeName>
        <fullName evidence="11">Retinal short-chain dehydrogenase/reductase 1</fullName>
    </alternativeName>
</protein>
<evidence type="ECO:0000256" key="3">
    <source>
        <dbReference type="ARBA" id="ARBA00022692"/>
    </source>
</evidence>
<dbReference type="PRINTS" id="PR00081">
    <property type="entry name" value="GDHRDH"/>
</dbReference>
<sequence length="308" mass="34160">MNPLCIIWVIWYILVAFVKLFIPRSLRYKRIQDEVAVVTGAGSGIGQLMAIELAKEGCHVICWDVNSQGNEDTVSQIRQLPNGKAHSFVVDVGQRESVYAAAGKIPAVTDGKDVTILINNAGVVFGKHLLEIPDDKIDQMLNINCLGHFWTTKSFLPGMMKCEKGHIVTISSMMGLWCPLEKMTAYASSKFGAFGFDQALNSELKITDKDFIKTTIVTPGHINTGMFHGASFRYGLEADYVAREIIASLKAEDETRVIPSFGYLVYLIYAVLPRTASFELTKGMKLNTVFQNLEVREPLTTPEGKKND</sequence>
<evidence type="ECO:0000256" key="6">
    <source>
        <dbReference type="ARBA" id="ARBA00023002"/>
    </source>
</evidence>
<dbReference type="Gene3D" id="3.40.50.720">
    <property type="entry name" value="NAD(P)-binding Rossmann-like Domain"/>
    <property type="match status" value="1"/>
</dbReference>
<evidence type="ECO:0000256" key="1">
    <source>
        <dbReference type="ARBA" id="ARBA00004141"/>
    </source>
</evidence>
<dbReference type="GO" id="GO:0052650">
    <property type="term" value="F:all-trans-retinol dehydrogenase (NADP+) activity"/>
    <property type="evidence" value="ECO:0007669"/>
    <property type="project" value="UniProtKB-ARBA"/>
</dbReference>
<keyword evidence="6" id="KW-0560">Oxidoreductase</keyword>
<evidence type="ECO:0000256" key="8">
    <source>
        <dbReference type="ARBA" id="ARBA00023136"/>
    </source>
</evidence>
<dbReference type="CDD" id="cd05339">
    <property type="entry name" value="17beta-HSDXI-like_SDR_c"/>
    <property type="match status" value="1"/>
</dbReference>
<comment type="function">
    <text evidence="9">Catalyzes the reduction of all-trans-retinal to all-trans-retinol in the presence of NADPH.</text>
</comment>
<evidence type="ECO:0000256" key="9">
    <source>
        <dbReference type="ARBA" id="ARBA00059620"/>
    </source>
</evidence>
<dbReference type="Pfam" id="PF00106">
    <property type="entry name" value="adh_short"/>
    <property type="match status" value="1"/>
</dbReference>
<reference evidence="13" key="1">
    <citation type="submission" date="2020-11" db="EMBL/GenBank/DDBJ databases">
        <authorList>
            <person name="Tran Van P."/>
        </authorList>
    </citation>
    <scope>NUCLEOTIDE SEQUENCE</scope>
</reference>
<comment type="subcellular location">
    <subcellularLocation>
        <location evidence="1">Membrane</location>
        <topology evidence="1">Multi-pass membrane protein</topology>
    </subcellularLocation>
</comment>
<keyword evidence="5" id="KW-1133">Transmembrane helix</keyword>
<evidence type="ECO:0000256" key="2">
    <source>
        <dbReference type="ARBA" id="ARBA00006484"/>
    </source>
</evidence>
<name>A0A7R8WED2_9CRUS</name>
<organism evidence="13">
    <name type="scientific">Cyprideis torosa</name>
    <dbReference type="NCBI Taxonomy" id="163714"/>
    <lineage>
        <taxon>Eukaryota</taxon>
        <taxon>Metazoa</taxon>
        <taxon>Ecdysozoa</taxon>
        <taxon>Arthropoda</taxon>
        <taxon>Crustacea</taxon>
        <taxon>Oligostraca</taxon>
        <taxon>Ostracoda</taxon>
        <taxon>Podocopa</taxon>
        <taxon>Podocopida</taxon>
        <taxon>Cytherocopina</taxon>
        <taxon>Cytheroidea</taxon>
        <taxon>Cytherideidae</taxon>
        <taxon>Cyprideis</taxon>
    </lineage>
</organism>
<dbReference type="PANTHER" id="PTHR24322:SF736">
    <property type="entry name" value="RETINOL DEHYDROGENASE 10"/>
    <property type="match status" value="1"/>
</dbReference>
<comment type="similarity">
    <text evidence="2 12">Belongs to the short-chain dehydrogenases/reductases (SDR) family.</text>
</comment>
<evidence type="ECO:0000256" key="12">
    <source>
        <dbReference type="RuleBase" id="RU000363"/>
    </source>
</evidence>
<dbReference type="OrthoDB" id="10253736at2759"/>
<dbReference type="InterPro" id="IPR036291">
    <property type="entry name" value="NAD(P)-bd_dom_sf"/>
</dbReference>
<dbReference type="InterPro" id="IPR002347">
    <property type="entry name" value="SDR_fam"/>
</dbReference>
<dbReference type="FunFam" id="3.40.50.720:FF:000131">
    <property type="entry name" value="Short-chain dehydrogenase/reductase 3"/>
    <property type="match status" value="1"/>
</dbReference>
<keyword evidence="4" id="KW-0521">NADP</keyword>
<dbReference type="EMBL" id="OB662069">
    <property type="protein sequence ID" value="CAD7229444.1"/>
    <property type="molecule type" value="Genomic_DNA"/>
</dbReference>
<accession>A0A7R8WED2</accession>
<evidence type="ECO:0000313" key="13">
    <source>
        <dbReference type="EMBL" id="CAD7229444.1"/>
    </source>
</evidence>
<evidence type="ECO:0000256" key="11">
    <source>
        <dbReference type="ARBA" id="ARBA00082544"/>
    </source>
</evidence>
<dbReference type="PRINTS" id="PR00080">
    <property type="entry name" value="SDRFAMILY"/>
</dbReference>
<evidence type="ECO:0000256" key="10">
    <source>
        <dbReference type="ARBA" id="ARBA00068717"/>
    </source>
</evidence>
<keyword evidence="8" id="KW-0472">Membrane</keyword>
<dbReference type="GO" id="GO:0016020">
    <property type="term" value="C:membrane"/>
    <property type="evidence" value="ECO:0007669"/>
    <property type="project" value="UniProtKB-SubCell"/>
</dbReference>